<dbReference type="GO" id="GO:0047617">
    <property type="term" value="F:fatty acyl-CoA hydrolase activity"/>
    <property type="evidence" value="ECO:0007669"/>
    <property type="project" value="TreeGrafter"/>
</dbReference>
<evidence type="ECO:0000313" key="6">
    <source>
        <dbReference type="Proteomes" id="UP000237749"/>
    </source>
</evidence>
<dbReference type="Gene3D" id="2.60.40.2240">
    <property type="entry name" value="Acyl-CoA thioester hydrolase/BAAT N-terminal domain"/>
    <property type="match status" value="1"/>
</dbReference>
<dbReference type="PIRSF" id="PIRSF016521">
    <property type="entry name" value="Acyl-CoA_hydro"/>
    <property type="match status" value="1"/>
</dbReference>
<evidence type="ECO:0000256" key="2">
    <source>
        <dbReference type="PIRSR" id="PIRSR016521-1"/>
    </source>
</evidence>
<dbReference type="PANTHER" id="PTHR10824">
    <property type="entry name" value="ACYL-COENZYME A THIOESTERASE-RELATED"/>
    <property type="match status" value="1"/>
</dbReference>
<sequence>MKVEVENQEALADEKIRIRIFDLLPYSQLRVSLKMELPWCSGEEFSSYAVFIAGESGEIDLDTAIPIEGTYKTADSMGLIYSLEQNKSEGKNIGEHISVENPILMNLLFETSAETKKVQLKRHFKTDDILMKPIHGDFTGQLFYKKDSGNKTILMLGGSDGHMESLFLMAAPLASRGFNVLTVSYFNSEGLPEKLEEVPLEYFEKIFNWLETSKITDTKDIYIHGTSKGGELALLLASRYKQIKKVVAVEPHTYCFQALDGLTNGKNVSSWSYQGKSIPFIQVDNDIFFEDRKKDLVKGIPFGFTSTYRKSIEKAKNRGEARIKVENSQADILLICGEKDNIWNSHEACREIINHLENCDYSHYYEIMPFENMGHPLPIPYIIPLNFTLNIPMDGGVFTSGGTLEGNAQGQYESFQRTIEFLQQNS</sequence>
<dbReference type="Pfam" id="PF08840">
    <property type="entry name" value="BAAT_C"/>
    <property type="match status" value="1"/>
</dbReference>
<dbReference type="InterPro" id="IPR029058">
    <property type="entry name" value="AB_hydrolase_fold"/>
</dbReference>
<dbReference type="Gene3D" id="3.40.50.1820">
    <property type="entry name" value="alpha/beta hydrolase"/>
    <property type="match status" value="1"/>
</dbReference>
<comment type="caution">
    <text evidence="5">The sequence shown here is derived from an EMBL/GenBank/DDBJ whole genome shotgun (WGS) entry which is preliminary data.</text>
</comment>
<dbReference type="GO" id="GO:0016740">
    <property type="term" value="F:transferase activity"/>
    <property type="evidence" value="ECO:0007669"/>
    <property type="project" value="UniProtKB-KW"/>
</dbReference>
<evidence type="ECO:0000256" key="1">
    <source>
        <dbReference type="ARBA" id="ARBA00006538"/>
    </source>
</evidence>
<dbReference type="RefSeq" id="WP_104438024.1">
    <property type="nucleotide sequence ID" value="NZ_PTJA01000009.1"/>
</dbReference>
<evidence type="ECO:0000313" key="5">
    <source>
        <dbReference type="EMBL" id="PPK79601.1"/>
    </source>
</evidence>
<feature type="active site" description="Charge relay system" evidence="2">
    <location>
        <position position="375"/>
    </location>
</feature>
<dbReference type="EMBL" id="PTJA01000009">
    <property type="protein sequence ID" value="PPK79601.1"/>
    <property type="molecule type" value="Genomic_DNA"/>
</dbReference>
<dbReference type="Proteomes" id="UP000237749">
    <property type="component" value="Unassembled WGS sequence"/>
</dbReference>
<evidence type="ECO:0000259" key="4">
    <source>
        <dbReference type="Pfam" id="PF08840"/>
    </source>
</evidence>
<dbReference type="InterPro" id="IPR016662">
    <property type="entry name" value="Acyl-CoA_thioEstase_long-chain"/>
</dbReference>
<name>A0A2S6HPU4_9FIRM</name>
<dbReference type="PANTHER" id="PTHR10824:SF4">
    <property type="entry name" value="ACYL-COENZYME A THIOESTERASE 1-LIKE"/>
    <property type="match status" value="1"/>
</dbReference>
<feature type="active site" description="Charge relay system" evidence="2">
    <location>
        <position position="227"/>
    </location>
</feature>
<dbReference type="InterPro" id="IPR042490">
    <property type="entry name" value="Thio_Ohase/BAAT_N"/>
</dbReference>
<keyword evidence="6" id="KW-1185">Reference proteome</keyword>
<dbReference type="GO" id="GO:0006637">
    <property type="term" value="P:acyl-CoA metabolic process"/>
    <property type="evidence" value="ECO:0007669"/>
    <property type="project" value="InterPro"/>
</dbReference>
<protein>
    <submittedName>
        <fullName evidence="5">Acyl-CoA thioester hydrolase/bile acid acetyltransferase-like protein</fullName>
    </submittedName>
</protein>
<dbReference type="InterPro" id="IPR014940">
    <property type="entry name" value="BAAT_C"/>
</dbReference>
<feature type="active site" description="Charge relay system" evidence="2">
    <location>
        <position position="340"/>
    </location>
</feature>
<feature type="domain" description="Acyl-CoA thioester hydrolase/bile acid-CoA amino acid N-acetyltransferase" evidence="3">
    <location>
        <begin position="13"/>
        <end position="133"/>
    </location>
</feature>
<evidence type="ECO:0000259" key="3">
    <source>
        <dbReference type="Pfam" id="PF04775"/>
    </source>
</evidence>
<organism evidence="5 6">
    <name type="scientific">Lacrimispora xylanisolvens</name>
    <dbReference type="NCBI Taxonomy" id="384636"/>
    <lineage>
        <taxon>Bacteria</taxon>
        <taxon>Bacillati</taxon>
        <taxon>Bacillota</taxon>
        <taxon>Clostridia</taxon>
        <taxon>Lachnospirales</taxon>
        <taxon>Lachnospiraceae</taxon>
        <taxon>Lacrimispora</taxon>
    </lineage>
</organism>
<comment type="similarity">
    <text evidence="1">Belongs to the C/M/P thioester hydrolase family.</text>
</comment>
<dbReference type="SUPFAM" id="SSF53474">
    <property type="entry name" value="alpha/beta-Hydrolases"/>
    <property type="match status" value="1"/>
</dbReference>
<dbReference type="OrthoDB" id="9808398at2"/>
<keyword evidence="5" id="KW-0808">Transferase</keyword>
<gene>
    <name evidence="5" type="ORF">BXY41_10979</name>
</gene>
<dbReference type="Pfam" id="PF04775">
    <property type="entry name" value="Bile_Hydr_Trans"/>
    <property type="match status" value="1"/>
</dbReference>
<dbReference type="AlphaFoldDB" id="A0A2S6HPU4"/>
<dbReference type="GO" id="GO:0006631">
    <property type="term" value="P:fatty acid metabolic process"/>
    <property type="evidence" value="ECO:0007669"/>
    <property type="project" value="TreeGrafter"/>
</dbReference>
<accession>A0A2S6HPU4</accession>
<dbReference type="InterPro" id="IPR006862">
    <property type="entry name" value="Thio_Ohase/aa_AcTrfase"/>
</dbReference>
<keyword evidence="5" id="KW-0378">Hydrolase</keyword>
<proteinExistence type="inferred from homology"/>
<feature type="domain" description="BAAT/Acyl-CoA thioester hydrolase C-terminal" evidence="4">
    <location>
        <begin position="198"/>
        <end position="424"/>
    </location>
</feature>
<reference evidence="5 6" key="1">
    <citation type="submission" date="2018-02" db="EMBL/GenBank/DDBJ databases">
        <title>Genomic Encyclopedia of Archaeal and Bacterial Type Strains, Phase II (KMG-II): from individual species to whole genera.</title>
        <authorList>
            <person name="Goeker M."/>
        </authorList>
    </citation>
    <scope>NUCLEOTIDE SEQUENCE [LARGE SCALE GENOMIC DNA]</scope>
    <source>
        <strain evidence="5 6">DSM 3808</strain>
    </source>
</reference>